<protein>
    <submittedName>
        <fullName evidence="1">Uncharacterized protein</fullName>
    </submittedName>
</protein>
<accession>A0A2T7NZV7</accession>
<comment type="caution">
    <text evidence="1">The sequence shown here is derived from an EMBL/GenBank/DDBJ whole genome shotgun (WGS) entry which is preliminary data.</text>
</comment>
<name>A0A2T7NZV7_POMCA</name>
<reference evidence="1 2" key="1">
    <citation type="submission" date="2018-04" db="EMBL/GenBank/DDBJ databases">
        <title>The genome of golden apple snail Pomacea canaliculata provides insight into stress tolerance and invasive adaptation.</title>
        <authorList>
            <person name="Liu C."/>
            <person name="Liu B."/>
            <person name="Ren Y."/>
            <person name="Zhang Y."/>
            <person name="Wang H."/>
            <person name="Li S."/>
            <person name="Jiang F."/>
            <person name="Yin L."/>
            <person name="Zhang G."/>
            <person name="Qian W."/>
            <person name="Fan W."/>
        </authorList>
    </citation>
    <scope>NUCLEOTIDE SEQUENCE [LARGE SCALE GENOMIC DNA]</scope>
    <source>
        <strain evidence="1">SZHN2017</strain>
        <tissue evidence="1">Muscle</tissue>
    </source>
</reference>
<organism evidence="1 2">
    <name type="scientific">Pomacea canaliculata</name>
    <name type="common">Golden apple snail</name>
    <dbReference type="NCBI Taxonomy" id="400727"/>
    <lineage>
        <taxon>Eukaryota</taxon>
        <taxon>Metazoa</taxon>
        <taxon>Spiralia</taxon>
        <taxon>Lophotrochozoa</taxon>
        <taxon>Mollusca</taxon>
        <taxon>Gastropoda</taxon>
        <taxon>Caenogastropoda</taxon>
        <taxon>Architaenioglossa</taxon>
        <taxon>Ampullarioidea</taxon>
        <taxon>Ampullariidae</taxon>
        <taxon>Pomacea</taxon>
    </lineage>
</organism>
<gene>
    <name evidence="1" type="ORF">C0Q70_14377</name>
</gene>
<evidence type="ECO:0000313" key="1">
    <source>
        <dbReference type="EMBL" id="PVD26699.1"/>
    </source>
</evidence>
<proteinExistence type="predicted"/>
<dbReference type="EMBL" id="PZQS01000008">
    <property type="protein sequence ID" value="PVD26699.1"/>
    <property type="molecule type" value="Genomic_DNA"/>
</dbReference>
<dbReference type="Proteomes" id="UP000245119">
    <property type="component" value="Linkage Group LG8"/>
</dbReference>
<evidence type="ECO:0000313" key="2">
    <source>
        <dbReference type="Proteomes" id="UP000245119"/>
    </source>
</evidence>
<sequence>MHDGCPLVTRERDRTIKGRTDLLQGATWRIASIHHVACSSDTPLSTVARGFFRSCWSQVNFMHLVSWPLWGVGWLDETERRG</sequence>
<dbReference type="AlphaFoldDB" id="A0A2T7NZV7"/>
<keyword evidence="2" id="KW-1185">Reference proteome</keyword>